<dbReference type="EMBL" id="JAHZUY010000005">
    <property type="protein sequence ID" value="MBW8268558.1"/>
    <property type="molecule type" value="Genomic_DNA"/>
</dbReference>
<dbReference type="GO" id="GO:0004045">
    <property type="term" value="F:peptidyl-tRNA hydrolase activity"/>
    <property type="evidence" value="ECO:0007669"/>
    <property type="project" value="UniProtKB-EC"/>
</dbReference>
<sequence>MPGIRVSDAIVLDESEVEESFLRASGPGGQNVNKLETAVQLRFDAARSPSLPEAVRERLARLAGRRMTREGVLVITARRHRTQERNRAEALERLAALIRQAAEPPPPPRRPTRPSRAARRRRLEAKARRGALKRLRAGRAAEE</sequence>
<accession>A0ABS7EZP7</accession>
<dbReference type="Proteomes" id="UP001519924">
    <property type="component" value="Unassembled WGS sequence"/>
</dbReference>
<proteinExistence type="predicted"/>
<evidence type="ECO:0000256" key="1">
    <source>
        <dbReference type="SAM" id="MobiDB-lite"/>
    </source>
</evidence>
<dbReference type="NCBIfam" id="NF006718">
    <property type="entry name" value="PRK09256.1"/>
    <property type="match status" value="1"/>
</dbReference>
<dbReference type="Pfam" id="PF00472">
    <property type="entry name" value="RF-1"/>
    <property type="match status" value="1"/>
</dbReference>
<dbReference type="RefSeq" id="WP_220116066.1">
    <property type="nucleotide sequence ID" value="NZ_JAHZUY010000005.1"/>
</dbReference>
<feature type="compositionally biased region" description="Basic residues" evidence="1">
    <location>
        <begin position="110"/>
        <end position="137"/>
    </location>
</feature>
<reference evidence="3 4" key="1">
    <citation type="submission" date="2021-08" db="EMBL/GenBank/DDBJ databases">
        <title>Caldovatus sediminis gen. nov., sp. nov., a moderately thermophilic bacterium isolated from a hot spring.</title>
        <authorList>
            <person name="Hu C.-J."/>
            <person name="Li W.-J."/>
            <person name="Xian W.-D."/>
        </authorList>
    </citation>
    <scope>NUCLEOTIDE SEQUENCE [LARGE SCALE GENOMIC DNA]</scope>
    <source>
        <strain evidence="3 4">SYSU G05006</strain>
    </source>
</reference>
<dbReference type="SUPFAM" id="SSF110916">
    <property type="entry name" value="Peptidyl-tRNA hydrolase domain-like"/>
    <property type="match status" value="1"/>
</dbReference>
<dbReference type="EC" id="3.1.1.29" evidence="3"/>
<keyword evidence="4" id="KW-1185">Reference proteome</keyword>
<dbReference type="PANTHER" id="PTHR47814:SF1">
    <property type="entry name" value="PEPTIDYL-TRNA HYDROLASE ARFB"/>
    <property type="match status" value="1"/>
</dbReference>
<dbReference type="PANTHER" id="PTHR47814">
    <property type="entry name" value="PEPTIDYL-TRNA HYDROLASE ARFB"/>
    <property type="match status" value="1"/>
</dbReference>
<organism evidence="3 4">
    <name type="scientific">Caldovatus aquaticus</name>
    <dbReference type="NCBI Taxonomy" id="2865671"/>
    <lineage>
        <taxon>Bacteria</taxon>
        <taxon>Pseudomonadati</taxon>
        <taxon>Pseudomonadota</taxon>
        <taxon>Alphaproteobacteria</taxon>
        <taxon>Acetobacterales</taxon>
        <taxon>Roseomonadaceae</taxon>
        <taxon>Caldovatus</taxon>
    </lineage>
</organism>
<protein>
    <submittedName>
        <fullName evidence="3">Aminoacyl-tRNA hydrolase</fullName>
        <ecNumber evidence="3">3.1.1.29</ecNumber>
    </submittedName>
</protein>
<evidence type="ECO:0000313" key="4">
    <source>
        <dbReference type="Proteomes" id="UP001519924"/>
    </source>
</evidence>
<dbReference type="PROSITE" id="PS00745">
    <property type="entry name" value="RF_PROK_I"/>
    <property type="match status" value="1"/>
</dbReference>
<dbReference type="Gene3D" id="3.30.160.20">
    <property type="match status" value="1"/>
</dbReference>
<keyword evidence="3" id="KW-0378">Hydrolase</keyword>
<dbReference type="InterPro" id="IPR000352">
    <property type="entry name" value="Pep_chain_release_fac_I"/>
</dbReference>
<evidence type="ECO:0000313" key="3">
    <source>
        <dbReference type="EMBL" id="MBW8268558.1"/>
    </source>
</evidence>
<evidence type="ECO:0000259" key="2">
    <source>
        <dbReference type="PROSITE" id="PS00745"/>
    </source>
</evidence>
<name>A0ABS7EZP7_9PROT</name>
<comment type="caution">
    <text evidence="3">The sequence shown here is derived from an EMBL/GenBank/DDBJ whole genome shotgun (WGS) entry which is preliminary data.</text>
</comment>
<feature type="domain" description="Prokaryotic-type class I peptide chain release factors" evidence="2">
    <location>
        <begin position="23"/>
        <end position="39"/>
    </location>
</feature>
<feature type="region of interest" description="Disordered" evidence="1">
    <location>
        <begin position="98"/>
        <end position="143"/>
    </location>
</feature>
<gene>
    <name evidence="3" type="primary">arfB</name>
    <name evidence="3" type="ORF">K1J50_03565</name>
</gene>